<keyword evidence="1" id="KW-0677">Repeat</keyword>
<comment type="caution">
    <text evidence="7">The sequence shown here is derived from an EMBL/GenBank/DDBJ whole genome shotgun (WGS) entry which is preliminary data.</text>
</comment>
<accession>A0ABC8RY69</accession>
<proteinExistence type="predicted"/>
<keyword evidence="2" id="KW-0547">Nucleotide-binding</keyword>
<feature type="transmembrane region" description="Helical" evidence="5">
    <location>
        <begin position="248"/>
        <end position="270"/>
    </location>
</feature>
<name>A0ABC8RY69_9AQUA</name>
<dbReference type="EMBL" id="CAUOFW020001959">
    <property type="protein sequence ID" value="CAK9149928.1"/>
    <property type="molecule type" value="Genomic_DNA"/>
</dbReference>
<dbReference type="PANTHER" id="PTHR19338:SF73">
    <property type="entry name" value="DISEASE RESISTANCE PROTEIN RGA2-LIKE"/>
    <property type="match status" value="1"/>
</dbReference>
<keyword evidence="4" id="KW-0067">ATP-binding</keyword>
<dbReference type="Pfam" id="PF18052">
    <property type="entry name" value="Rx_N"/>
    <property type="match status" value="1"/>
</dbReference>
<dbReference type="Proteomes" id="UP001642360">
    <property type="component" value="Unassembled WGS sequence"/>
</dbReference>
<reference evidence="7 8" key="1">
    <citation type="submission" date="2024-02" db="EMBL/GenBank/DDBJ databases">
        <authorList>
            <person name="Vignale AGUSTIN F."/>
            <person name="Sosa J E."/>
            <person name="Modenutti C."/>
        </authorList>
    </citation>
    <scope>NUCLEOTIDE SEQUENCE [LARGE SCALE GENOMIC DNA]</scope>
</reference>
<dbReference type="InterPro" id="IPR041118">
    <property type="entry name" value="Rx_N"/>
</dbReference>
<evidence type="ECO:0000256" key="1">
    <source>
        <dbReference type="ARBA" id="ARBA00022737"/>
    </source>
</evidence>
<evidence type="ECO:0000313" key="7">
    <source>
        <dbReference type="EMBL" id="CAK9149928.1"/>
    </source>
</evidence>
<organism evidence="7 8">
    <name type="scientific">Ilex paraguariensis</name>
    <name type="common">yerba mate</name>
    <dbReference type="NCBI Taxonomy" id="185542"/>
    <lineage>
        <taxon>Eukaryota</taxon>
        <taxon>Viridiplantae</taxon>
        <taxon>Streptophyta</taxon>
        <taxon>Embryophyta</taxon>
        <taxon>Tracheophyta</taxon>
        <taxon>Spermatophyta</taxon>
        <taxon>Magnoliopsida</taxon>
        <taxon>eudicotyledons</taxon>
        <taxon>Gunneridae</taxon>
        <taxon>Pentapetalae</taxon>
        <taxon>asterids</taxon>
        <taxon>campanulids</taxon>
        <taxon>Aquifoliales</taxon>
        <taxon>Aquifoliaceae</taxon>
        <taxon>Ilex</taxon>
    </lineage>
</organism>
<dbReference type="GO" id="GO:0005524">
    <property type="term" value="F:ATP binding"/>
    <property type="evidence" value="ECO:0007669"/>
    <property type="project" value="UniProtKB-KW"/>
</dbReference>
<evidence type="ECO:0000259" key="6">
    <source>
        <dbReference type="Pfam" id="PF18052"/>
    </source>
</evidence>
<dbReference type="PANTHER" id="PTHR19338">
    <property type="entry name" value="TRANSLOCASE OF INNER MITOCHONDRIAL MEMBRANE 13 HOMOLOG"/>
    <property type="match status" value="1"/>
</dbReference>
<evidence type="ECO:0000313" key="8">
    <source>
        <dbReference type="Proteomes" id="UP001642360"/>
    </source>
</evidence>
<dbReference type="GO" id="GO:0006952">
    <property type="term" value="P:defense response"/>
    <property type="evidence" value="ECO:0007669"/>
    <property type="project" value="UniProtKB-KW"/>
</dbReference>
<keyword evidence="3" id="KW-0611">Plant defense</keyword>
<evidence type="ECO:0000256" key="2">
    <source>
        <dbReference type="ARBA" id="ARBA00022741"/>
    </source>
</evidence>
<dbReference type="InterPro" id="IPR038005">
    <property type="entry name" value="RX-like_CC"/>
</dbReference>
<protein>
    <recommendedName>
        <fullName evidence="6">Disease resistance N-terminal domain-containing protein</fullName>
    </recommendedName>
</protein>
<keyword evidence="5" id="KW-0812">Transmembrane</keyword>
<keyword evidence="5" id="KW-0472">Membrane</keyword>
<keyword evidence="5" id="KW-1133">Transmembrane helix</keyword>
<dbReference type="CDD" id="cd14798">
    <property type="entry name" value="RX-CC_like"/>
    <property type="match status" value="1"/>
</dbReference>
<evidence type="ECO:0000256" key="5">
    <source>
        <dbReference type="SAM" id="Phobius"/>
    </source>
</evidence>
<dbReference type="Gene3D" id="1.20.5.4130">
    <property type="match status" value="2"/>
</dbReference>
<evidence type="ECO:0000256" key="4">
    <source>
        <dbReference type="ARBA" id="ARBA00022840"/>
    </source>
</evidence>
<dbReference type="AlphaFoldDB" id="A0ABC8RY69"/>
<gene>
    <name evidence="7" type="ORF">ILEXP_LOCUS18033</name>
</gene>
<feature type="domain" description="Disease resistance N-terminal" evidence="6">
    <location>
        <begin position="56"/>
        <end position="126"/>
    </location>
</feature>
<sequence length="271" mass="31026">MADAVVEFLLDNLKQLLIYNADLISGVKEQVESLHRELSLMKAFLKDSKEKRSQYEYVRISGVKEQVESLHRELSLMNAFLKDSKEKRSQYEYVRVLVRQITDVAYEAEDIIDTFVVNMAMQKARSTMSRIVHVLDYPAKLRSVAKQIESIKGKVKEIYDKKMFGIEAQQGGEPSTKRSAQKRAPVVEEDNVVGFDEEAKTVVDRLTKGSEQLEIYKYNLTERLKGACMTGVQTFCISLILFSSSATVYLLISVLQDFINFSFLVFVLMFP</sequence>
<keyword evidence="8" id="KW-1185">Reference proteome</keyword>
<evidence type="ECO:0000256" key="3">
    <source>
        <dbReference type="ARBA" id="ARBA00022821"/>
    </source>
</evidence>